<organism evidence="1 2">
    <name type="scientific">Paragonimus heterotremus</name>
    <dbReference type="NCBI Taxonomy" id="100268"/>
    <lineage>
        <taxon>Eukaryota</taxon>
        <taxon>Metazoa</taxon>
        <taxon>Spiralia</taxon>
        <taxon>Lophotrochozoa</taxon>
        <taxon>Platyhelminthes</taxon>
        <taxon>Trematoda</taxon>
        <taxon>Digenea</taxon>
        <taxon>Plagiorchiida</taxon>
        <taxon>Troglotremata</taxon>
        <taxon>Troglotrematidae</taxon>
        <taxon>Paragonimus</taxon>
    </lineage>
</organism>
<dbReference type="EMBL" id="LUCH01019568">
    <property type="protein sequence ID" value="KAF5394239.1"/>
    <property type="molecule type" value="Genomic_DNA"/>
</dbReference>
<dbReference type="Proteomes" id="UP000748531">
    <property type="component" value="Unassembled WGS sequence"/>
</dbReference>
<comment type="caution">
    <text evidence="1">The sequence shown here is derived from an EMBL/GenBank/DDBJ whole genome shotgun (WGS) entry which is preliminary data.</text>
</comment>
<sequence length="123" mass="14122">MTWFNGSELAPQLRPPASDRLPAYWPWKQRQGHVHSSRVKTLTVQTMGLVRRRSMYPSHSHSQASCNRGSSYQIMLISFIRTIPLNVHALFLDACGYVLAHICYHLSICSYNRVNYTLVVSDQ</sequence>
<protein>
    <submittedName>
        <fullName evidence="1">Uncharacterized protein</fullName>
    </submittedName>
</protein>
<proteinExistence type="predicted"/>
<accession>A0A8J4WCE8</accession>
<keyword evidence="2" id="KW-1185">Reference proteome</keyword>
<gene>
    <name evidence="1" type="ORF">PHET_11970</name>
</gene>
<evidence type="ECO:0000313" key="1">
    <source>
        <dbReference type="EMBL" id="KAF5394239.1"/>
    </source>
</evidence>
<name>A0A8J4WCE8_9TREM</name>
<reference evidence="1" key="1">
    <citation type="submission" date="2019-05" db="EMBL/GenBank/DDBJ databases">
        <title>Annotation for the trematode Paragonimus heterotremus.</title>
        <authorList>
            <person name="Choi Y.-J."/>
        </authorList>
    </citation>
    <scope>NUCLEOTIDE SEQUENCE</scope>
    <source>
        <strain evidence="1">LC</strain>
    </source>
</reference>
<dbReference type="AlphaFoldDB" id="A0A8J4WCE8"/>
<evidence type="ECO:0000313" key="2">
    <source>
        <dbReference type="Proteomes" id="UP000748531"/>
    </source>
</evidence>